<dbReference type="Proteomes" id="UP001163835">
    <property type="component" value="Unassembled WGS sequence"/>
</dbReference>
<reference evidence="1" key="1">
    <citation type="submission" date="2022-09" db="EMBL/GenBank/DDBJ databases">
        <title>A Global Phylogenomic Analysis of the Shiitake Genus Lentinula.</title>
        <authorList>
            <consortium name="DOE Joint Genome Institute"/>
            <person name="Sierra-Patev S."/>
            <person name="Min B."/>
            <person name="Naranjo-Ortiz M."/>
            <person name="Looney B."/>
            <person name="Konkel Z."/>
            <person name="Slot J.C."/>
            <person name="Sakamoto Y."/>
            <person name="Steenwyk J.L."/>
            <person name="Rokas A."/>
            <person name="Carro J."/>
            <person name="Camarero S."/>
            <person name="Ferreira P."/>
            <person name="Molpeceres G."/>
            <person name="Ruiz-Duenas F.J."/>
            <person name="Serrano A."/>
            <person name="Henrissat B."/>
            <person name="Drula E."/>
            <person name="Hughes K.W."/>
            <person name="Mata J.L."/>
            <person name="Ishikawa N.K."/>
            <person name="Vargas-Isla R."/>
            <person name="Ushijima S."/>
            <person name="Smith C.A."/>
            <person name="Ahrendt S."/>
            <person name="Andreopoulos W."/>
            <person name="He G."/>
            <person name="Labutti K."/>
            <person name="Lipzen A."/>
            <person name="Ng V."/>
            <person name="Riley R."/>
            <person name="Sandor L."/>
            <person name="Barry K."/>
            <person name="Martinez A.T."/>
            <person name="Xiao Y."/>
            <person name="Gibbons J.G."/>
            <person name="Terashima K."/>
            <person name="Grigoriev I.V."/>
            <person name="Hibbett D.S."/>
        </authorList>
    </citation>
    <scope>NUCLEOTIDE SEQUENCE</scope>
    <source>
        <strain evidence="1">TMI1499</strain>
    </source>
</reference>
<protein>
    <submittedName>
        <fullName evidence="1">Uncharacterized protein</fullName>
    </submittedName>
</protein>
<comment type="caution">
    <text evidence="1">The sequence shown here is derived from an EMBL/GenBank/DDBJ whole genome shotgun (WGS) entry which is preliminary data.</text>
</comment>
<dbReference type="EMBL" id="MU795774">
    <property type="protein sequence ID" value="KAJ3804875.1"/>
    <property type="molecule type" value="Genomic_DNA"/>
</dbReference>
<evidence type="ECO:0000313" key="1">
    <source>
        <dbReference type="EMBL" id="KAJ3804875.1"/>
    </source>
</evidence>
<evidence type="ECO:0000313" key="2">
    <source>
        <dbReference type="Proteomes" id="UP001163835"/>
    </source>
</evidence>
<keyword evidence="2" id="KW-1185">Reference proteome</keyword>
<proteinExistence type="predicted"/>
<name>A0ACC1TJF8_9AGAR</name>
<sequence>MDKDYDEKEAVEALNRTRAICLGNEIRPHLGKFVKGEGWEDSTTICKFEEPSCWRMAQVDANGVFEVVVHVQGVIEDKKLPPIRVSGLGSKAFGGDIDSVFVLYAFFACHIPGLKFDATKGTSERPMLEMSNRIFTPKVEAPNMNPAKVDKQMDENGVIERTNAMDVS</sequence>
<organism evidence="1 2">
    <name type="scientific">Lentinula aff. lateritia</name>
    <dbReference type="NCBI Taxonomy" id="2804960"/>
    <lineage>
        <taxon>Eukaryota</taxon>
        <taxon>Fungi</taxon>
        <taxon>Dikarya</taxon>
        <taxon>Basidiomycota</taxon>
        <taxon>Agaricomycotina</taxon>
        <taxon>Agaricomycetes</taxon>
        <taxon>Agaricomycetidae</taxon>
        <taxon>Agaricales</taxon>
        <taxon>Marasmiineae</taxon>
        <taxon>Omphalotaceae</taxon>
        <taxon>Lentinula</taxon>
    </lineage>
</organism>
<gene>
    <name evidence="1" type="ORF">F5876DRAFT_82488</name>
</gene>
<accession>A0ACC1TJF8</accession>